<proteinExistence type="predicted"/>
<dbReference type="InterPro" id="IPR016181">
    <property type="entry name" value="Acyl_CoA_acyltransferase"/>
</dbReference>
<dbReference type="Pfam" id="PF13480">
    <property type="entry name" value="Acetyltransf_6"/>
    <property type="match status" value="1"/>
</dbReference>
<accession>A0A1U7JF11</accession>
<dbReference type="Gene3D" id="3.40.630.30">
    <property type="match status" value="1"/>
</dbReference>
<sequence>MMTLDEGCIASPQTGTHQIAVSLGTVENLNVSIRQNWADVRSDWQAMQARSQTCPFQDTRWKDAWFHTGGTSRNACSLFVFLHEGPDLVGLLPLYKRKFAGHSVLAWQGDDVNDYCVPLLAAHLQKKLSPEACSEILRRTSQHVGGVHALLLRSQPALVRGSQNPFAQTGCYQDTGIAHHVSLAGPWQHFYASLRGKNTRRRLSQKLRKLKTHGTVRFKGLRRTDDRLKALDLMLTWKTTQLDERGSRNPFRTTRGEKTILTRQLETVVGKPESCSSVRLYGLFVADQMIAGFLCLTQNRDFSVLINAYDKEAHSEHSPGQLLLVQTMELATRAGMTSYDLMRGDEPYKREWARDHTILKDSMVPLTFRGKALKKLHHLIQGGKRAALQRPRIMAFLHAANRRRGRLIRFFSDNKRCS</sequence>
<name>A0A1U7JF11_9HYPH</name>
<dbReference type="SUPFAM" id="SSF55729">
    <property type="entry name" value="Acyl-CoA N-acyltransferases (Nat)"/>
    <property type="match status" value="1"/>
</dbReference>
<reference evidence="2 3" key="1">
    <citation type="submission" date="2016-03" db="EMBL/GenBank/DDBJ databases">
        <title>Genome sequence of Nesiotobacter sp. nov., a moderately halophilic alphaproteobacterium isolated from the Yellow Sea, China.</title>
        <authorList>
            <person name="Zhang G."/>
            <person name="Zhang R."/>
        </authorList>
    </citation>
    <scope>NUCLEOTIDE SEQUENCE [LARGE SCALE GENOMIC DNA]</scope>
    <source>
        <strain evidence="2 3">WB1-6</strain>
    </source>
</reference>
<dbReference type="InterPro" id="IPR038740">
    <property type="entry name" value="BioF2-like_GNAT_dom"/>
</dbReference>
<evidence type="ECO:0000313" key="3">
    <source>
        <dbReference type="Proteomes" id="UP000185783"/>
    </source>
</evidence>
<protein>
    <recommendedName>
        <fullName evidence="1">BioF2-like acetyltransferase domain-containing protein</fullName>
    </recommendedName>
</protein>
<dbReference type="STRING" id="197461.A3843_13965"/>
<feature type="domain" description="BioF2-like acetyltransferase" evidence="1">
    <location>
        <begin position="197"/>
        <end position="350"/>
    </location>
</feature>
<dbReference type="Proteomes" id="UP000185783">
    <property type="component" value="Unassembled WGS sequence"/>
</dbReference>
<dbReference type="AlphaFoldDB" id="A0A1U7JF11"/>
<keyword evidence="3" id="KW-1185">Reference proteome</keyword>
<comment type="caution">
    <text evidence="2">The sequence shown here is derived from an EMBL/GenBank/DDBJ whole genome shotgun (WGS) entry which is preliminary data.</text>
</comment>
<dbReference type="RefSeq" id="WP_028481694.1">
    <property type="nucleotide sequence ID" value="NZ_LVVZ01000020.1"/>
</dbReference>
<evidence type="ECO:0000259" key="1">
    <source>
        <dbReference type="Pfam" id="PF13480"/>
    </source>
</evidence>
<gene>
    <name evidence="2" type="ORF">A3843_13965</name>
</gene>
<evidence type="ECO:0000313" key="2">
    <source>
        <dbReference type="EMBL" id="OKL43329.1"/>
    </source>
</evidence>
<dbReference type="EMBL" id="LVVZ01000020">
    <property type="protein sequence ID" value="OKL43329.1"/>
    <property type="molecule type" value="Genomic_DNA"/>
</dbReference>
<organism evidence="2 3">
    <name type="scientific">Pseudovibrio exalbescens</name>
    <dbReference type="NCBI Taxonomy" id="197461"/>
    <lineage>
        <taxon>Bacteria</taxon>
        <taxon>Pseudomonadati</taxon>
        <taxon>Pseudomonadota</taxon>
        <taxon>Alphaproteobacteria</taxon>
        <taxon>Hyphomicrobiales</taxon>
        <taxon>Stappiaceae</taxon>
        <taxon>Pseudovibrio</taxon>
    </lineage>
</organism>